<name>A0A5C3LKR5_9AGAR</name>
<evidence type="ECO:0000256" key="1">
    <source>
        <dbReference type="SAM" id="MobiDB-lite"/>
    </source>
</evidence>
<evidence type="ECO:0000313" key="3">
    <source>
        <dbReference type="Proteomes" id="UP000308652"/>
    </source>
</evidence>
<dbReference type="Proteomes" id="UP000308652">
    <property type="component" value="Unassembled WGS sequence"/>
</dbReference>
<dbReference type="EMBL" id="ML213654">
    <property type="protein sequence ID" value="TFK33147.1"/>
    <property type="molecule type" value="Genomic_DNA"/>
</dbReference>
<feature type="region of interest" description="Disordered" evidence="1">
    <location>
        <begin position="1"/>
        <end position="25"/>
    </location>
</feature>
<organism evidence="2 3">
    <name type="scientific">Crucibulum laeve</name>
    <dbReference type="NCBI Taxonomy" id="68775"/>
    <lineage>
        <taxon>Eukaryota</taxon>
        <taxon>Fungi</taxon>
        <taxon>Dikarya</taxon>
        <taxon>Basidiomycota</taxon>
        <taxon>Agaricomycotina</taxon>
        <taxon>Agaricomycetes</taxon>
        <taxon>Agaricomycetidae</taxon>
        <taxon>Agaricales</taxon>
        <taxon>Agaricineae</taxon>
        <taxon>Nidulariaceae</taxon>
        <taxon>Crucibulum</taxon>
    </lineage>
</organism>
<reference evidence="2 3" key="1">
    <citation type="journal article" date="2019" name="Nat. Ecol. Evol.">
        <title>Megaphylogeny resolves global patterns of mushroom evolution.</title>
        <authorList>
            <person name="Varga T."/>
            <person name="Krizsan K."/>
            <person name="Foldi C."/>
            <person name="Dima B."/>
            <person name="Sanchez-Garcia M."/>
            <person name="Sanchez-Ramirez S."/>
            <person name="Szollosi G.J."/>
            <person name="Szarkandi J.G."/>
            <person name="Papp V."/>
            <person name="Albert L."/>
            <person name="Andreopoulos W."/>
            <person name="Angelini C."/>
            <person name="Antonin V."/>
            <person name="Barry K.W."/>
            <person name="Bougher N.L."/>
            <person name="Buchanan P."/>
            <person name="Buyck B."/>
            <person name="Bense V."/>
            <person name="Catcheside P."/>
            <person name="Chovatia M."/>
            <person name="Cooper J."/>
            <person name="Damon W."/>
            <person name="Desjardin D."/>
            <person name="Finy P."/>
            <person name="Geml J."/>
            <person name="Haridas S."/>
            <person name="Hughes K."/>
            <person name="Justo A."/>
            <person name="Karasinski D."/>
            <person name="Kautmanova I."/>
            <person name="Kiss B."/>
            <person name="Kocsube S."/>
            <person name="Kotiranta H."/>
            <person name="LaButti K.M."/>
            <person name="Lechner B.E."/>
            <person name="Liimatainen K."/>
            <person name="Lipzen A."/>
            <person name="Lukacs Z."/>
            <person name="Mihaltcheva S."/>
            <person name="Morgado L.N."/>
            <person name="Niskanen T."/>
            <person name="Noordeloos M.E."/>
            <person name="Ohm R.A."/>
            <person name="Ortiz-Santana B."/>
            <person name="Ovrebo C."/>
            <person name="Racz N."/>
            <person name="Riley R."/>
            <person name="Savchenko A."/>
            <person name="Shiryaev A."/>
            <person name="Soop K."/>
            <person name="Spirin V."/>
            <person name="Szebenyi C."/>
            <person name="Tomsovsky M."/>
            <person name="Tulloss R.E."/>
            <person name="Uehling J."/>
            <person name="Grigoriev I.V."/>
            <person name="Vagvolgyi C."/>
            <person name="Papp T."/>
            <person name="Martin F.M."/>
            <person name="Miettinen O."/>
            <person name="Hibbett D.S."/>
            <person name="Nagy L.G."/>
        </authorList>
    </citation>
    <scope>NUCLEOTIDE SEQUENCE [LARGE SCALE GENOMIC DNA]</scope>
    <source>
        <strain evidence="2 3">CBS 166.37</strain>
    </source>
</reference>
<keyword evidence="3" id="KW-1185">Reference proteome</keyword>
<dbReference type="OrthoDB" id="2669263at2759"/>
<accession>A0A5C3LKR5</accession>
<sequence length="223" mass="25433">MSYYPSTFKPVQNTKPTQPGGARQYSREHIQRFLQELAYKAGIDNDEKFRNNLIETYGTMEEAVYQVEPMLKMGNAHVEHTHPPVALEKKPERGEHYGLTQLSHNVSLPAWNTGLELFGLLCFDFVHTDDIWRYMAKPKDVEIEAIGPEGVSEGPVLSIEKSFDNALHGAQHRAVDRSRPYDADWESFVVPAGTHIRIWQGNIQYNIDMSSSCAPVYTHLNWS</sequence>
<proteinExistence type="predicted"/>
<protein>
    <submittedName>
        <fullName evidence="2">Uncharacterized protein</fullName>
    </submittedName>
</protein>
<dbReference type="AlphaFoldDB" id="A0A5C3LKR5"/>
<gene>
    <name evidence="2" type="ORF">BDQ12DRAFT_738966</name>
</gene>
<evidence type="ECO:0000313" key="2">
    <source>
        <dbReference type="EMBL" id="TFK33147.1"/>
    </source>
</evidence>